<evidence type="ECO:0008006" key="4">
    <source>
        <dbReference type="Google" id="ProtNLM"/>
    </source>
</evidence>
<dbReference type="EMBL" id="JAXAFJ010000004">
    <property type="protein sequence ID" value="MDX6806275.1"/>
    <property type="molecule type" value="Genomic_DNA"/>
</dbReference>
<dbReference type="Proteomes" id="UP001274321">
    <property type="component" value="Unassembled WGS sequence"/>
</dbReference>
<protein>
    <recommendedName>
        <fullName evidence="4">DUF3263 domain-containing protein</fullName>
    </recommendedName>
</protein>
<evidence type="ECO:0000313" key="3">
    <source>
        <dbReference type="Proteomes" id="UP001274321"/>
    </source>
</evidence>
<feature type="compositionally biased region" description="Basic and acidic residues" evidence="1">
    <location>
        <begin position="83"/>
        <end position="96"/>
    </location>
</feature>
<evidence type="ECO:0000256" key="1">
    <source>
        <dbReference type="SAM" id="MobiDB-lite"/>
    </source>
</evidence>
<evidence type="ECO:0000313" key="2">
    <source>
        <dbReference type="EMBL" id="MDX6806275.1"/>
    </source>
</evidence>
<keyword evidence="3" id="KW-1185">Reference proteome</keyword>
<comment type="caution">
    <text evidence="2">The sequence shown here is derived from an EMBL/GenBank/DDBJ whole genome shotgun (WGS) entry which is preliminary data.</text>
</comment>
<feature type="region of interest" description="Disordered" evidence="1">
    <location>
        <begin position="83"/>
        <end position="108"/>
    </location>
</feature>
<accession>A0ABU4RRH0</accession>
<proteinExistence type="predicted"/>
<dbReference type="RefSeq" id="WP_319844389.1">
    <property type="nucleotide sequence ID" value="NZ_JAXAFJ010000004.1"/>
</dbReference>
<name>A0ABU4RRH0_9HYPH</name>
<sequence length="108" mass="11563">MQTVPNEEACPISLDQLASVMRMADGEPLAAISGLPKRQRVELALFCNRRVHLHHLALGIARTCDPADLRFVGGAAGEALHRASLEGSRPKDEGRSKISLARGSRPAA</sequence>
<organism evidence="2 3">
    <name type="scientific">Terrihabitans rhizophilus</name>
    <dbReference type="NCBI Taxonomy" id="3092662"/>
    <lineage>
        <taxon>Bacteria</taxon>
        <taxon>Pseudomonadati</taxon>
        <taxon>Pseudomonadota</taxon>
        <taxon>Alphaproteobacteria</taxon>
        <taxon>Hyphomicrobiales</taxon>
        <taxon>Terrihabitans</taxon>
    </lineage>
</organism>
<gene>
    <name evidence="2" type="ORF">SCD90_09375</name>
</gene>
<reference evidence="2 3" key="1">
    <citation type="submission" date="2023-11" db="EMBL/GenBank/DDBJ databases">
        <authorList>
            <person name="Bao R."/>
        </authorList>
    </citation>
    <scope>NUCLEOTIDE SEQUENCE [LARGE SCALE GENOMIC DNA]</scope>
    <source>
        <strain evidence="2 3">PJ23</strain>
    </source>
</reference>